<accession>A0ACC1Y3H8</accession>
<name>A0ACC1Y3H8_MELAZ</name>
<dbReference type="EMBL" id="CM051398">
    <property type="protein sequence ID" value="KAJ4717743.1"/>
    <property type="molecule type" value="Genomic_DNA"/>
</dbReference>
<keyword evidence="2" id="KW-1185">Reference proteome</keyword>
<reference evidence="1 2" key="1">
    <citation type="journal article" date="2023" name="Science">
        <title>Complex scaffold remodeling in plant triterpene biosynthesis.</title>
        <authorList>
            <person name="De La Pena R."/>
            <person name="Hodgson H."/>
            <person name="Liu J.C."/>
            <person name="Stephenson M.J."/>
            <person name="Martin A.C."/>
            <person name="Owen C."/>
            <person name="Harkess A."/>
            <person name="Leebens-Mack J."/>
            <person name="Jimenez L.E."/>
            <person name="Osbourn A."/>
            <person name="Sattely E.S."/>
        </authorList>
    </citation>
    <scope>NUCLEOTIDE SEQUENCE [LARGE SCALE GENOMIC DNA]</scope>
    <source>
        <strain evidence="2">cv. JPN11</strain>
        <tissue evidence="1">Leaf</tissue>
    </source>
</reference>
<sequence>MIGFEATKISYEKMRVSSTCWPVLSWHWICWQYKLQEPGWIHPNLNLENPDKELDPEVLVGTKKERFPSYSLLTNEFHV</sequence>
<evidence type="ECO:0000313" key="1">
    <source>
        <dbReference type="EMBL" id="KAJ4717743.1"/>
    </source>
</evidence>
<gene>
    <name evidence="1" type="ORF">OWV82_009528</name>
</gene>
<organism evidence="1 2">
    <name type="scientific">Melia azedarach</name>
    <name type="common">Chinaberry tree</name>
    <dbReference type="NCBI Taxonomy" id="155640"/>
    <lineage>
        <taxon>Eukaryota</taxon>
        <taxon>Viridiplantae</taxon>
        <taxon>Streptophyta</taxon>
        <taxon>Embryophyta</taxon>
        <taxon>Tracheophyta</taxon>
        <taxon>Spermatophyta</taxon>
        <taxon>Magnoliopsida</taxon>
        <taxon>eudicotyledons</taxon>
        <taxon>Gunneridae</taxon>
        <taxon>Pentapetalae</taxon>
        <taxon>rosids</taxon>
        <taxon>malvids</taxon>
        <taxon>Sapindales</taxon>
        <taxon>Meliaceae</taxon>
        <taxon>Melia</taxon>
    </lineage>
</organism>
<evidence type="ECO:0000313" key="2">
    <source>
        <dbReference type="Proteomes" id="UP001164539"/>
    </source>
</evidence>
<dbReference type="Proteomes" id="UP001164539">
    <property type="component" value="Chromosome 5"/>
</dbReference>
<protein>
    <submittedName>
        <fullName evidence="1">3-oxoacyl-[acyl-carrier-protein] synthase II</fullName>
    </submittedName>
</protein>
<proteinExistence type="predicted"/>
<comment type="caution">
    <text evidence="1">The sequence shown here is derived from an EMBL/GenBank/DDBJ whole genome shotgun (WGS) entry which is preliminary data.</text>
</comment>